<proteinExistence type="predicted"/>
<dbReference type="OrthoDB" id="21416at2759"/>
<evidence type="ECO:0000313" key="5">
    <source>
        <dbReference type="Proteomes" id="UP000193144"/>
    </source>
</evidence>
<comment type="caution">
    <text evidence="4">The sequence shown here is derived from an EMBL/GenBank/DDBJ whole genome shotgun (WGS) entry which is preliminary data.</text>
</comment>
<dbReference type="PANTHER" id="PTHR24189:SF50">
    <property type="entry name" value="ANKYRIN REPEAT AND SOCS BOX PROTEIN 2"/>
    <property type="match status" value="1"/>
</dbReference>
<dbReference type="InterPro" id="IPR036770">
    <property type="entry name" value="Ankyrin_rpt-contain_sf"/>
</dbReference>
<feature type="region of interest" description="Disordered" evidence="3">
    <location>
        <begin position="250"/>
        <end position="276"/>
    </location>
</feature>
<feature type="compositionally biased region" description="Basic and acidic residues" evidence="3">
    <location>
        <begin position="12"/>
        <end position="22"/>
    </location>
</feature>
<feature type="region of interest" description="Disordered" evidence="3">
    <location>
        <begin position="1"/>
        <end position="32"/>
    </location>
</feature>
<keyword evidence="2" id="KW-0040">ANK repeat</keyword>
<dbReference type="PANTHER" id="PTHR24189">
    <property type="entry name" value="MYOTROPHIN"/>
    <property type="match status" value="1"/>
</dbReference>
<dbReference type="InterPro" id="IPR050745">
    <property type="entry name" value="Multifunctional_regulatory"/>
</dbReference>
<organism evidence="4 5">
    <name type="scientific">Clohesyomyces aquaticus</name>
    <dbReference type="NCBI Taxonomy" id="1231657"/>
    <lineage>
        <taxon>Eukaryota</taxon>
        <taxon>Fungi</taxon>
        <taxon>Dikarya</taxon>
        <taxon>Ascomycota</taxon>
        <taxon>Pezizomycotina</taxon>
        <taxon>Dothideomycetes</taxon>
        <taxon>Pleosporomycetidae</taxon>
        <taxon>Pleosporales</taxon>
        <taxon>Lindgomycetaceae</taxon>
        <taxon>Clohesyomyces</taxon>
    </lineage>
</organism>
<evidence type="ECO:0000256" key="3">
    <source>
        <dbReference type="SAM" id="MobiDB-lite"/>
    </source>
</evidence>
<protein>
    <submittedName>
        <fullName evidence="4">Uncharacterized protein</fullName>
    </submittedName>
</protein>
<dbReference type="SUPFAM" id="SSF48403">
    <property type="entry name" value="Ankyrin repeat"/>
    <property type="match status" value="1"/>
</dbReference>
<dbReference type="Proteomes" id="UP000193144">
    <property type="component" value="Unassembled WGS sequence"/>
</dbReference>
<sequence length="399" mass="43768">MGCQEIARKRRENTTDLTENKRASPTLAERAEEEGEVLPSRLLLLAVRREAPNMAVVHLLVEKLGSSFNHEDIERSVPVDSLLLSVVAGYHWGQAALALPYLIERRADLKISGSIGRTPLHITFGGLYDTINALFRREAAHALVAAGADVNLVTSAGTSCLYLACQDVEIVQLLVDNGAAVYRKTLLATMDDGQIHPRRPEEDERDNEAAPARRVEAFLAHGADPFATYRQRREKGSMFESFGRFESISDGPEIDELATASPDPIPSGEDETAAEQSASTSLLFNYPLEPGYPCARDNLGRNALHQMMQPRERFHNGPQQFRTSFKRLASTHPKLVNQKDLSGRIAAERPVDRTSPDTSGAELLLAAGNSDPSLADSDGNTAPHVLAKRLDKPETRALF</sequence>
<dbReference type="EMBL" id="MCFA01000122">
    <property type="protein sequence ID" value="ORY05826.1"/>
    <property type="molecule type" value="Genomic_DNA"/>
</dbReference>
<evidence type="ECO:0000313" key="4">
    <source>
        <dbReference type="EMBL" id="ORY05826.1"/>
    </source>
</evidence>
<gene>
    <name evidence="4" type="ORF">BCR34DRAFT_590799</name>
</gene>
<dbReference type="STRING" id="1231657.A0A1Y1Z6I3"/>
<evidence type="ECO:0000256" key="1">
    <source>
        <dbReference type="ARBA" id="ARBA00022737"/>
    </source>
</evidence>
<dbReference type="AlphaFoldDB" id="A0A1Y1Z6I3"/>
<evidence type="ECO:0000256" key="2">
    <source>
        <dbReference type="ARBA" id="ARBA00023043"/>
    </source>
</evidence>
<dbReference type="Gene3D" id="1.25.40.20">
    <property type="entry name" value="Ankyrin repeat-containing domain"/>
    <property type="match status" value="1"/>
</dbReference>
<keyword evidence="1" id="KW-0677">Repeat</keyword>
<accession>A0A1Y1Z6I3</accession>
<name>A0A1Y1Z6I3_9PLEO</name>
<keyword evidence="5" id="KW-1185">Reference proteome</keyword>
<reference evidence="4 5" key="1">
    <citation type="submission" date="2016-07" db="EMBL/GenBank/DDBJ databases">
        <title>Pervasive Adenine N6-methylation of Active Genes in Fungi.</title>
        <authorList>
            <consortium name="DOE Joint Genome Institute"/>
            <person name="Mondo S.J."/>
            <person name="Dannebaum R.O."/>
            <person name="Kuo R.C."/>
            <person name="Labutti K."/>
            <person name="Haridas S."/>
            <person name="Kuo A."/>
            <person name="Salamov A."/>
            <person name="Ahrendt S.R."/>
            <person name="Lipzen A."/>
            <person name="Sullivan W."/>
            <person name="Andreopoulos W.B."/>
            <person name="Clum A."/>
            <person name="Lindquist E."/>
            <person name="Daum C."/>
            <person name="Ramamoorthy G.K."/>
            <person name="Gryganskyi A."/>
            <person name="Culley D."/>
            <person name="Magnuson J.K."/>
            <person name="James T.Y."/>
            <person name="O'Malley M.A."/>
            <person name="Stajich J.E."/>
            <person name="Spatafora J.W."/>
            <person name="Visel A."/>
            <person name="Grigoriev I.V."/>
        </authorList>
    </citation>
    <scope>NUCLEOTIDE SEQUENCE [LARGE SCALE GENOMIC DNA]</scope>
    <source>
        <strain evidence="4 5">CBS 115471</strain>
    </source>
</reference>